<sequence>MSWFAGDRTHATQDEGLKKREKKIIEDEDEDEEKKQRGRKKRAETTACPSKHNRFSSPGALRRPGLFLKCLCVFASFGLSFFFFFRYAFSWAIGSAPL</sequence>
<dbReference type="EMBL" id="MSFM01000007">
    <property type="protein sequence ID" value="PKY03956.1"/>
    <property type="molecule type" value="Genomic_DNA"/>
</dbReference>
<protein>
    <submittedName>
        <fullName evidence="3">Uncharacterized protein</fullName>
    </submittedName>
</protein>
<feature type="region of interest" description="Disordered" evidence="1">
    <location>
        <begin position="1"/>
        <end position="58"/>
    </location>
</feature>
<evidence type="ECO:0000256" key="2">
    <source>
        <dbReference type="SAM" id="Phobius"/>
    </source>
</evidence>
<gene>
    <name evidence="3" type="ORF">P168DRAFT_172049</name>
</gene>
<organism evidence="3 4">
    <name type="scientific">Aspergillus campestris (strain IBT 28561)</name>
    <dbReference type="NCBI Taxonomy" id="1392248"/>
    <lineage>
        <taxon>Eukaryota</taxon>
        <taxon>Fungi</taxon>
        <taxon>Dikarya</taxon>
        <taxon>Ascomycota</taxon>
        <taxon>Pezizomycotina</taxon>
        <taxon>Eurotiomycetes</taxon>
        <taxon>Eurotiomycetidae</taxon>
        <taxon>Eurotiales</taxon>
        <taxon>Aspergillaceae</taxon>
        <taxon>Aspergillus</taxon>
        <taxon>Aspergillus subgen. Circumdati</taxon>
    </lineage>
</organism>
<feature type="compositionally biased region" description="Basic and acidic residues" evidence="1">
    <location>
        <begin position="7"/>
        <end position="18"/>
    </location>
</feature>
<feature type="transmembrane region" description="Helical" evidence="2">
    <location>
        <begin position="66"/>
        <end position="89"/>
    </location>
</feature>
<comment type="caution">
    <text evidence="3">The sequence shown here is derived from an EMBL/GenBank/DDBJ whole genome shotgun (WGS) entry which is preliminary data.</text>
</comment>
<name>A0A2I1D252_ASPC2</name>
<evidence type="ECO:0000313" key="3">
    <source>
        <dbReference type="EMBL" id="PKY03956.1"/>
    </source>
</evidence>
<keyword evidence="2" id="KW-0472">Membrane</keyword>
<dbReference type="GeneID" id="36540421"/>
<evidence type="ECO:0000256" key="1">
    <source>
        <dbReference type="SAM" id="MobiDB-lite"/>
    </source>
</evidence>
<keyword evidence="2" id="KW-1133">Transmembrane helix</keyword>
<keyword evidence="4" id="KW-1185">Reference proteome</keyword>
<evidence type="ECO:0000313" key="4">
    <source>
        <dbReference type="Proteomes" id="UP000234254"/>
    </source>
</evidence>
<dbReference type="Proteomes" id="UP000234254">
    <property type="component" value="Unassembled WGS sequence"/>
</dbReference>
<dbReference type="RefSeq" id="XP_024692550.1">
    <property type="nucleotide sequence ID" value="XM_024832898.1"/>
</dbReference>
<dbReference type="AlphaFoldDB" id="A0A2I1D252"/>
<reference evidence="3" key="1">
    <citation type="submission" date="2016-12" db="EMBL/GenBank/DDBJ databases">
        <title>The genomes of Aspergillus section Nigri reveals drivers in fungal speciation.</title>
        <authorList>
            <consortium name="DOE Joint Genome Institute"/>
            <person name="Vesth T.C."/>
            <person name="Nybo J."/>
            <person name="Theobald S."/>
            <person name="Brandl J."/>
            <person name="Frisvad J.C."/>
            <person name="Nielsen K.F."/>
            <person name="Lyhne E.K."/>
            <person name="Kogle M.E."/>
            <person name="Kuo A."/>
            <person name="Riley R."/>
            <person name="Clum A."/>
            <person name="Nolan M."/>
            <person name="Lipzen A."/>
            <person name="Salamov A."/>
            <person name="Henrissat B."/>
            <person name="Wiebenga A."/>
            <person name="De vries R.P."/>
            <person name="Grigoriev I.V."/>
            <person name="Mortensen U.H."/>
            <person name="Andersen M.R."/>
            <person name="Baker S.E."/>
        </authorList>
    </citation>
    <scope>NUCLEOTIDE SEQUENCE</scope>
    <source>
        <strain evidence="3">IBT 28561</strain>
    </source>
</reference>
<accession>A0A2I1D252</accession>
<keyword evidence="2" id="KW-0812">Transmembrane</keyword>
<proteinExistence type="predicted"/>
<dbReference type="VEuPathDB" id="FungiDB:P168DRAFT_172049"/>